<dbReference type="EMBL" id="BAABCW010000002">
    <property type="protein sequence ID" value="GAA4110770.1"/>
    <property type="molecule type" value="Genomic_DNA"/>
</dbReference>
<sequence length="538" mass="60037">MIMNEKKNIDRLFQEKFKNFEVTPDDSVWEKINSKRGSKKRVLILPLWYRITGVAALVAAILLIGSFLIPNNSQQEQVVVNPSIEKVNETPTDDLLKAPDTPKELVNIPDKSNREYKKDVLQNVDIKNEVLTTNTIKTDNSTKESITPIVSAEEKTSITSLTGHNDANQQKNSVVASRSTKSQDVVTQQERILDQAQEKAGVSLNSDTHPSHTKNHNIVTNDFLFNTVENDSITIRKKKNLIAGSTLDQDFRVEDNIVERKTKTDSLQADEPVSAKTSIFDAIIEKDEVAKLAQTSSDKKWDIAPTVAPVYYNPTGNASTVDSEFSDNSKNGQINMSYGVQIAYNLNKKISIRSGVNKLDVGYNTGGIGFSATTAQKREEGIDYNTNSQNIEIFDFVNQQGSESSFDELGSRNLSTEQNLGSLNHRLGYIEVPLEMTYAFSDKKFGVRMIGGVSTLFLEDDEVSIIAGDFKTNLGEGTNVNNVSFSGNVGLGLNYKISEQFRINMEPIFKYQFNGFKETAEDFKPYYFGVYTGVSFEF</sequence>
<name>A0ABP7XBT5_9FLAO</name>
<dbReference type="Proteomes" id="UP001500459">
    <property type="component" value="Unassembled WGS sequence"/>
</dbReference>
<evidence type="ECO:0000313" key="3">
    <source>
        <dbReference type="EMBL" id="GAA4110770.1"/>
    </source>
</evidence>
<keyword evidence="2" id="KW-0472">Membrane</keyword>
<feature type="region of interest" description="Disordered" evidence="1">
    <location>
        <begin position="160"/>
        <end position="185"/>
    </location>
</feature>
<reference evidence="4" key="1">
    <citation type="journal article" date="2019" name="Int. J. Syst. Evol. Microbiol.">
        <title>The Global Catalogue of Microorganisms (GCM) 10K type strain sequencing project: providing services to taxonomists for standard genome sequencing and annotation.</title>
        <authorList>
            <consortium name="The Broad Institute Genomics Platform"/>
            <consortium name="The Broad Institute Genome Sequencing Center for Infectious Disease"/>
            <person name="Wu L."/>
            <person name="Ma J."/>
        </authorList>
    </citation>
    <scope>NUCLEOTIDE SEQUENCE [LARGE SCALE GENOMIC DNA]</scope>
    <source>
        <strain evidence="4">JCM 17106</strain>
    </source>
</reference>
<keyword evidence="2" id="KW-1133">Transmembrane helix</keyword>
<protein>
    <recommendedName>
        <fullName evidence="5">Outer membrane protein beta-barrel domain-containing protein</fullName>
    </recommendedName>
</protein>
<evidence type="ECO:0000313" key="4">
    <source>
        <dbReference type="Proteomes" id="UP001500459"/>
    </source>
</evidence>
<gene>
    <name evidence="3" type="ORF">GCM10022393_08040</name>
</gene>
<accession>A0ABP7XBT5</accession>
<evidence type="ECO:0000256" key="1">
    <source>
        <dbReference type="SAM" id="MobiDB-lite"/>
    </source>
</evidence>
<feature type="transmembrane region" description="Helical" evidence="2">
    <location>
        <begin position="47"/>
        <end position="69"/>
    </location>
</feature>
<comment type="caution">
    <text evidence="3">The sequence shown here is derived from an EMBL/GenBank/DDBJ whole genome shotgun (WGS) entry which is preliminary data.</text>
</comment>
<keyword evidence="4" id="KW-1185">Reference proteome</keyword>
<organism evidence="3 4">
    <name type="scientific">Aquimarina addita</name>
    <dbReference type="NCBI Taxonomy" id="870485"/>
    <lineage>
        <taxon>Bacteria</taxon>
        <taxon>Pseudomonadati</taxon>
        <taxon>Bacteroidota</taxon>
        <taxon>Flavobacteriia</taxon>
        <taxon>Flavobacteriales</taxon>
        <taxon>Flavobacteriaceae</taxon>
        <taxon>Aquimarina</taxon>
    </lineage>
</organism>
<keyword evidence="2" id="KW-0812">Transmembrane</keyword>
<evidence type="ECO:0008006" key="5">
    <source>
        <dbReference type="Google" id="ProtNLM"/>
    </source>
</evidence>
<proteinExistence type="predicted"/>
<evidence type="ECO:0000256" key="2">
    <source>
        <dbReference type="SAM" id="Phobius"/>
    </source>
</evidence>